<dbReference type="GO" id="GO:0006310">
    <property type="term" value="P:DNA recombination"/>
    <property type="evidence" value="ECO:0007669"/>
    <property type="project" value="TreeGrafter"/>
</dbReference>
<dbReference type="GO" id="GO:0004386">
    <property type="term" value="F:helicase activity"/>
    <property type="evidence" value="ECO:0007669"/>
    <property type="project" value="UniProtKB-KW"/>
</dbReference>
<keyword evidence="7" id="KW-0067">ATP-binding</keyword>
<dbReference type="RefSeq" id="WP_055659401.1">
    <property type="nucleotide sequence ID" value="NZ_CABIXC010000018.1"/>
</dbReference>
<dbReference type="Pfam" id="PF21445">
    <property type="entry name" value="ADDB_N"/>
    <property type="match status" value="1"/>
</dbReference>
<dbReference type="AlphaFoldDB" id="A0A174KLZ9"/>
<dbReference type="Gene3D" id="3.40.50.300">
    <property type="entry name" value="P-loop containing nucleotide triphosphate hydrolases"/>
    <property type="match status" value="4"/>
</dbReference>
<evidence type="ECO:0000256" key="10">
    <source>
        <dbReference type="SAM" id="MobiDB-lite"/>
    </source>
</evidence>
<sequence length="1174" mass="133638">MSIQLLTGGSGSGKTHRLYTDLIRDSIENPDTKYFAIVPEQFTMQTQKEIVTLHPNHGVMNIDIVSFQRLAYRVFEELAIINPDVLDDMGKSMILRKVTGGKQKELPLYQSHLNQNGFIGQLKSMLSELYQYGITPEMLDAKIPETTSPMLRQKLEDISVIYKAFKEYIKDRYITTEEILDVLCKHLPESRLIKDSVITLDGYTGFTPVQYRLLDLFLRYSRRVIVTVTIDPSVAERGKGGVQDLFHMSSEMMDKLNALARQNHVKREPDIVLDDHPAVRYRSGVKQRVEMPEEQQMEPPAEQPGKQPVAPDALAADTPSHSALDFLEQNLYRYSGRVYSGKAEEIRLVQAVNPAGEISHVVRQIGKLLREGYRYRDMAVITGDIGSFAGELIHQFDASEIPYFLDDKKSILKNPMVELVRAALETIQKDFSYETVFRYLRTGLVTKPEDERRLDRLENYVIAMGIRGLKRWNTTWEGWYRGGKDLNLEELNQLREEIMAPLTAFIEAFREEGRTVRTMTEAVVRLLEALSVEEKMLAREASFREQGEFGLAKEYGQVYGLVVDLMDRLARLLGDEKVSRREYAEILDAGFSEIKVGLIPAAVDRIVVGDITRTRLDHIKILFFIGVNDGIVPQKKENSSLFTDKEREFLGSHHIELAPTVRVESFRQRFYLYLALTKPAERLYLSFSAMDASGKSLRPSILLGELRKLFPQLTVVAASDEAAGVPLSIREARGRLTHGLRNFEMTREDSEFLELFRHFMMDEEQRENVKRLVDAAFYAYEERGIGKMAAKALYGTVLGGSVTRLEQYASCAYAHFLNYGLELAERQQYELAAMDIGNLFHDSIDLCFKKMKEQGGDWKTIGEDERKALVHTAVTEVTEEYGNTILKSSARNAYLARKVEKITDRTIWALAEQLKKGDFMPVGFEVSFSAADNLKAMKIALSEEEALHLRGRIDRMDLCEDEEHVYVKIIDYKSGGTSFDLTALYYGLQLQLVVYMDAAMEMEERRNPDKAVIPAGIFYYNINDPVIDREGDMTPEAIDRRILKELRMNGLVNSELEVISHLDHEIETESDVIPVAMKNGLIQEAKSSVAGGNRFSALKRYVNEKLKTEGREILEGAVAVNPYKQGNKTACDYCPYHAVCGFDLKTSGFGFRKFKPLKSEEIWPEIEGEQQDGD</sequence>
<dbReference type="Pfam" id="PF12705">
    <property type="entry name" value="PDDEXK_1"/>
    <property type="match status" value="1"/>
</dbReference>
<feature type="region of interest" description="Disordered" evidence="10">
    <location>
        <begin position="288"/>
        <end position="316"/>
    </location>
</feature>
<keyword evidence="1" id="KW-0540">Nuclease</keyword>
<evidence type="ECO:0000256" key="3">
    <source>
        <dbReference type="ARBA" id="ARBA00022763"/>
    </source>
</evidence>
<dbReference type="InterPro" id="IPR011604">
    <property type="entry name" value="PDDEXK-like_dom_sf"/>
</dbReference>
<evidence type="ECO:0000256" key="6">
    <source>
        <dbReference type="ARBA" id="ARBA00022839"/>
    </source>
</evidence>
<evidence type="ECO:0000256" key="5">
    <source>
        <dbReference type="ARBA" id="ARBA00022806"/>
    </source>
</evidence>
<keyword evidence="9" id="KW-0234">DNA repair</keyword>
<dbReference type="InterPro" id="IPR014017">
    <property type="entry name" value="DNA_helicase_UvrD-like_C"/>
</dbReference>
<keyword evidence="5" id="KW-0347">Helicase</keyword>
<keyword evidence="3" id="KW-0227">DNA damage</keyword>
<dbReference type="PANTHER" id="PTHR30591:SF1">
    <property type="entry name" value="RECBCD ENZYME SUBUNIT RECC"/>
    <property type="match status" value="1"/>
</dbReference>
<evidence type="ECO:0000259" key="11">
    <source>
        <dbReference type="PROSITE" id="PS51217"/>
    </source>
</evidence>
<dbReference type="GO" id="GO:0003677">
    <property type="term" value="F:DNA binding"/>
    <property type="evidence" value="ECO:0007669"/>
    <property type="project" value="UniProtKB-KW"/>
</dbReference>
<proteinExistence type="predicted"/>
<reference evidence="12 13" key="1">
    <citation type="submission" date="2015-09" db="EMBL/GenBank/DDBJ databases">
        <authorList>
            <consortium name="Pathogen Informatics"/>
        </authorList>
    </citation>
    <scope>NUCLEOTIDE SEQUENCE [LARGE SCALE GENOMIC DNA]</scope>
    <source>
        <strain evidence="12 13">2789STDY5608850</strain>
    </source>
</reference>
<keyword evidence="8" id="KW-0238">DNA-binding</keyword>
<evidence type="ECO:0000256" key="8">
    <source>
        <dbReference type="ARBA" id="ARBA00023125"/>
    </source>
</evidence>
<dbReference type="PROSITE" id="PS51217">
    <property type="entry name" value="UVRD_HELICASE_CTER"/>
    <property type="match status" value="1"/>
</dbReference>
<evidence type="ECO:0000256" key="9">
    <source>
        <dbReference type="ARBA" id="ARBA00023204"/>
    </source>
</evidence>
<dbReference type="EC" id="3.1.-.-" evidence="12"/>
<evidence type="ECO:0000256" key="4">
    <source>
        <dbReference type="ARBA" id="ARBA00022801"/>
    </source>
</evidence>
<evidence type="ECO:0000256" key="2">
    <source>
        <dbReference type="ARBA" id="ARBA00022741"/>
    </source>
</evidence>
<organism evidence="12 13">
    <name type="scientific">Hungatella hathewayi</name>
    <dbReference type="NCBI Taxonomy" id="154046"/>
    <lineage>
        <taxon>Bacteria</taxon>
        <taxon>Bacillati</taxon>
        <taxon>Bacillota</taxon>
        <taxon>Clostridia</taxon>
        <taxon>Lachnospirales</taxon>
        <taxon>Lachnospiraceae</taxon>
        <taxon>Hungatella</taxon>
    </lineage>
</organism>
<keyword evidence="2" id="KW-0547">Nucleotide-binding</keyword>
<dbReference type="GO" id="GO:0004527">
    <property type="term" value="F:exonuclease activity"/>
    <property type="evidence" value="ECO:0007669"/>
    <property type="project" value="UniProtKB-KW"/>
</dbReference>
<dbReference type="GO" id="GO:0005524">
    <property type="term" value="F:ATP binding"/>
    <property type="evidence" value="ECO:0007669"/>
    <property type="project" value="UniProtKB-KW"/>
</dbReference>
<keyword evidence="4 12" id="KW-0378">Hydrolase</keyword>
<evidence type="ECO:0000313" key="12">
    <source>
        <dbReference type="EMBL" id="CUP13184.1"/>
    </source>
</evidence>
<protein>
    <submittedName>
        <fullName evidence="12">ATP-dependent nuclease subunit B</fullName>
        <ecNumber evidence="12">3.1.-.-</ecNumber>
    </submittedName>
</protein>
<evidence type="ECO:0000256" key="1">
    <source>
        <dbReference type="ARBA" id="ARBA00022722"/>
    </source>
</evidence>
<dbReference type="InterPro" id="IPR049035">
    <property type="entry name" value="ADDB_N"/>
</dbReference>
<dbReference type="InterPro" id="IPR038726">
    <property type="entry name" value="PDDEXK_AddAB-type"/>
</dbReference>
<dbReference type="Gene3D" id="3.90.320.10">
    <property type="match status" value="1"/>
</dbReference>
<accession>A0A174KLZ9</accession>
<gene>
    <name evidence="12" type="primary">addB</name>
    <name evidence="12" type="ORF">ERS852407_05075</name>
</gene>
<name>A0A174KLZ9_9FIRM</name>
<evidence type="ECO:0000313" key="13">
    <source>
        <dbReference type="Proteomes" id="UP000095651"/>
    </source>
</evidence>
<dbReference type="Proteomes" id="UP000095651">
    <property type="component" value="Unassembled WGS sequence"/>
</dbReference>
<feature type="domain" description="UvrD-like helicase C-terminal" evidence="11">
    <location>
        <begin position="317"/>
        <end position="604"/>
    </location>
</feature>
<dbReference type="InterPro" id="IPR027417">
    <property type="entry name" value="P-loop_NTPase"/>
</dbReference>
<dbReference type="EMBL" id="CYZE01000018">
    <property type="protein sequence ID" value="CUP13184.1"/>
    <property type="molecule type" value="Genomic_DNA"/>
</dbReference>
<dbReference type="SUPFAM" id="SSF52540">
    <property type="entry name" value="P-loop containing nucleoside triphosphate hydrolases"/>
    <property type="match status" value="1"/>
</dbReference>
<dbReference type="GO" id="GO:0006281">
    <property type="term" value="P:DNA repair"/>
    <property type="evidence" value="ECO:0007669"/>
    <property type="project" value="UniProtKB-KW"/>
</dbReference>
<dbReference type="PANTHER" id="PTHR30591">
    <property type="entry name" value="RECBCD ENZYME SUBUNIT RECC"/>
    <property type="match status" value="1"/>
</dbReference>
<evidence type="ECO:0000256" key="7">
    <source>
        <dbReference type="ARBA" id="ARBA00022840"/>
    </source>
</evidence>
<keyword evidence="6" id="KW-0269">Exonuclease</keyword>